<name>A0ABZ2U5M1_9ACTN</name>
<evidence type="ECO:0000256" key="1">
    <source>
        <dbReference type="ARBA" id="ARBA00023015"/>
    </source>
</evidence>
<dbReference type="Proteomes" id="UP001479933">
    <property type="component" value="Chromosome"/>
</dbReference>
<keyword evidence="2" id="KW-0804">Transcription</keyword>
<dbReference type="EMBL" id="CP136137">
    <property type="protein sequence ID" value="WYY08922.1"/>
    <property type="molecule type" value="Genomic_DNA"/>
</dbReference>
<evidence type="ECO:0000313" key="4">
    <source>
        <dbReference type="Proteomes" id="UP001479933"/>
    </source>
</evidence>
<dbReference type="Gene3D" id="1.10.10.1320">
    <property type="entry name" value="Anti-sigma factor, zinc-finger domain"/>
    <property type="match status" value="1"/>
</dbReference>
<proteinExistence type="predicted"/>
<protein>
    <recommendedName>
        <fullName evidence="5">Anti-sigma factor</fullName>
    </recommendedName>
</protein>
<sequence>MTGSTAHSYNPGLPEPPYSTELLADFHAGVLDPRTHDHVQQRLPADPHAAEVLAALDRVRSELRAEGAQQRAATTMPDHVAARLDSFIDDLTAE</sequence>
<reference evidence="3 4" key="1">
    <citation type="journal article" date="2023" name="Virus Evol.">
        <title>Computational host range prediction-The good, the bad, and the ugly.</title>
        <authorList>
            <person name="Howell A.A."/>
            <person name="Versoza C.J."/>
            <person name="Pfeifer S.P."/>
        </authorList>
    </citation>
    <scope>NUCLEOTIDE SEQUENCE [LARGE SCALE GENOMIC DNA]</scope>
    <source>
        <strain evidence="3 4">1610/1b</strain>
    </source>
</reference>
<keyword evidence="4" id="KW-1185">Reference proteome</keyword>
<gene>
    <name evidence="3" type="ORF">RVF87_07680</name>
</gene>
<evidence type="ECO:0000256" key="2">
    <source>
        <dbReference type="ARBA" id="ARBA00023163"/>
    </source>
</evidence>
<evidence type="ECO:0008006" key="5">
    <source>
        <dbReference type="Google" id="ProtNLM"/>
    </source>
</evidence>
<dbReference type="RefSeq" id="WP_066169916.1">
    <property type="nucleotide sequence ID" value="NZ_CP136137.1"/>
</dbReference>
<organism evidence="3 4">
    <name type="scientific">Gordonia hydrophobica</name>
    <dbReference type="NCBI Taxonomy" id="40516"/>
    <lineage>
        <taxon>Bacteria</taxon>
        <taxon>Bacillati</taxon>
        <taxon>Actinomycetota</taxon>
        <taxon>Actinomycetes</taxon>
        <taxon>Mycobacteriales</taxon>
        <taxon>Gordoniaceae</taxon>
        <taxon>Gordonia</taxon>
    </lineage>
</organism>
<dbReference type="InterPro" id="IPR041916">
    <property type="entry name" value="Anti_sigma_zinc_sf"/>
</dbReference>
<evidence type="ECO:0000313" key="3">
    <source>
        <dbReference type="EMBL" id="WYY08922.1"/>
    </source>
</evidence>
<keyword evidence="1" id="KW-0805">Transcription regulation</keyword>
<accession>A0ABZ2U5M1</accession>